<dbReference type="AlphaFoldDB" id="A0A140DWH1"/>
<name>A0A140DWH1_9FIRM</name>
<dbReference type="EMBL" id="CP011391">
    <property type="protein sequence ID" value="AMK54998.1"/>
    <property type="molecule type" value="Genomic_DNA"/>
</dbReference>
<dbReference type="KEGG" id="fro:AALO17_18640"/>
<evidence type="ECO:0000313" key="2">
    <source>
        <dbReference type="Proteomes" id="UP000069771"/>
    </source>
</evidence>
<sequence>MYTAFRQAGSRLLSVPAGIIYPPFQSVRPLTDWMGGLG</sequence>
<organism evidence="1 2">
    <name type="scientific">Faecalibaculum rodentium</name>
    <dbReference type="NCBI Taxonomy" id="1702221"/>
    <lineage>
        <taxon>Bacteria</taxon>
        <taxon>Bacillati</taxon>
        <taxon>Bacillota</taxon>
        <taxon>Erysipelotrichia</taxon>
        <taxon>Erysipelotrichales</taxon>
        <taxon>Erysipelotrichaceae</taxon>
        <taxon>Faecalibaculum</taxon>
    </lineage>
</organism>
<protein>
    <submittedName>
        <fullName evidence="1">Uncharacterized protein</fullName>
    </submittedName>
</protein>
<dbReference type="STRING" id="1702221.AALO17_18640"/>
<evidence type="ECO:0000313" key="1">
    <source>
        <dbReference type="EMBL" id="AMK54998.1"/>
    </source>
</evidence>
<reference evidence="1 2" key="1">
    <citation type="journal article" date="2016" name="Gut Pathog.">
        <title>Whole genome sequencing of "Faecalibaculum rodentium" ALO17, isolated from C57BL/6J laboratory mouse feces.</title>
        <authorList>
            <person name="Lim S."/>
            <person name="Chang D.H."/>
            <person name="Ahn S."/>
            <person name="Kim B.C."/>
        </authorList>
    </citation>
    <scope>NUCLEOTIDE SEQUENCE [LARGE SCALE GENOMIC DNA]</scope>
    <source>
        <strain evidence="1 2">Alo17</strain>
    </source>
</reference>
<dbReference type="Proteomes" id="UP000069771">
    <property type="component" value="Chromosome"/>
</dbReference>
<accession>A0A140DWH1</accession>
<proteinExistence type="predicted"/>
<keyword evidence="2" id="KW-1185">Reference proteome</keyword>
<gene>
    <name evidence="1" type="ORF">AALO17_18640</name>
</gene>